<dbReference type="CDD" id="cd18548">
    <property type="entry name" value="ABC_6TM_Tm287_like"/>
    <property type="match status" value="1"/>
</dbReference>
<evidence type="ECO:0000256" key="3">
    <source>
        <dbReference type="ARBA" id="ARBA00022475"/>
    </source>
</evidence>
<gene>
    <name evidence="12" type="ORF">FTV88_0467</name>
</gene>
<feature type="transmembrane region" description="Helical" evidence="9">
    <location>
        <begin position="129"/>
        <end position="149"/>
    </location>
</feature>
<keyword evidence="2" id="KW-0813">Transport</keyword>
<evidence type="ECO:0000256" key="4">
    <source>
        <dbReference type="ARBA" id="ARBA00022692"/>
    </source>
</evidence>
<feature type="transmembrane region" description="Helical" evidence="9">
    <location>
        <begin position="52"/>
        <end position="77"/>
    </location>
</feature>
<comment type="subcellular location">
    <subcellularLocation>
        <location evidence="1">Cell membrane</location>
        <topology evidence="1">Multi-pass membrane protein</topology>
    </subcellularLocation>
</comment>
<feature type="transmembrane region" description="Helical" evidence="9">
    <location>
        <begin position="235"/>
        <end position="258"/>
    </location>
</feature>
<dbReference type="FunFam" id="3.40.50.300:FF:000221">
    <property type="entry name" value="Multidrug ABC transporter ATP-binding protein"/>
    <property type="match status" value="1"/>
</dbReference>
<dbReference type="InterPro" id="IPR027417">
    <property type="entry name" value="P-loop_NTPase"/>
</dbReference>
<organism evidence="12 13">
    <name type="scientific">Heliorestis convoluta</name>
    <dbReference type="NCBI Taxonomy" id="356322"/>
    <lineage>
        <taxon>Bacteria</taxon>
        <taxon>Bacillati</taxon>
        <taxon>Bacillota</taxon>
        <taxon>Clostridia</taxon>
        <taxon>Eubacteriales</taxon>
        <taxon>Heliobacteriaceae</taxon>
        <taxon>Heliorestis</taxon>
    </lineage>
</organism>
<keyword evidence="3" id="KW-1003">Cell membrane</keyword>
<proteinExistence type="predicted"/>
<dbReference type="Pfam" id="PF00005">
    <property type="entry name" value="ABC_tran"/>
    <property type="match status" value="1"/>
</dbReference>
<dbReference type="SUPFAM" id="SSF52540">
    <property type="entry name" value="P-loop containing nucleoside triphosphate hydrolases"/>
    <property type="match status" value="1"/>
</dbReference>
<evidence type="ECO:0000313" key="12">
    <source>
        <dbReference type="EMBL" id="QGG46646.1"/>
    </source>
</evidence>
<name>A0A5Q2MZK8_9FIRM</name>
<dbReference type="InterPro" id="IPR003593">
    <property type="entry name" value="AAA+_ATPase"/>
</dbReference>
<dbReference type="InterPro" id="IPR003439">
    <property type="entry name" value="ABC_transporter-like_ATP-bd"/>
</dbReference>
<dbReference type="GO" id="GO:0005524">
    <property type="term" value="F:ATP binding"/>
    <property type="evidence" value="ECO:0007669"/>
    <property type="project" value="UniProtKB-KW"/>
</dbReference>
<dbReference type="GO" id="GO:0015421">
    <property type="term" value="F:ABC-type oligopeptide transporter activity"/>
    <property type="evidence" value="ECO:0007669"/>
    <property type="project" value="TreeGrafter"/>
</dbReference>
<dbReference type="Proteomes" id="UP000366051">
    <property type="component" value="Chromosome"/>
</dbReference>
<feature type="transmembrane region" description="Helical" evidence="9">
    <location>
        <begin position="12"/>
        <end position="32"/>
    </location>
</feature>
<dbReference type="GO" id="GO:0016887">
    <property type="term" value="F:ATP hydrolysis activity"/>
    <property type="evidence" value="ECO:0007669"/>
    <property type="project" value="InterPro"/>
</dbReference>
<evidence type="ECO:0000256" key="8">
    <source>
        <dbReference type="ARBA" id="ARBA00023136"/>
    </source>
</evidence>
<dbReference type="PANTHER" id="PTHR43394">
    <property type="entry name" value="ATP-DEPENDENT PERMEASE MDL1, MITOCHONDRIAL"/>
    <property type="match status" value="1"/>
</dbReference>
<feature type="transmembrane region" description="Helical" evidence="9">
    <location>
        <begin position="155"/>
        <end position="174"/>
    </location>
</feature>
<feature type="domain" description="ABC transmembrane type-1" evidence="11">
    <location>
        <begin position="16"/>
        <end position="298"/>
    </location>
</feature>
<evidence type="ECO:0000313" key="13">
    <source>
        <dbReference type="Proteomes" id="UP000366051"/>
    </source>
</evidence>
<dbReference type="EMBL" id="CP045875">
    <property type="protein sequence ID" value="QGG46646.1"/>
    <property type="molecule type" value="Genomic_DNA"/>
</dbReference>
<keyword evidence="5" id="KW-0547">Nucleotide-binding</keyword>
<dbReference type="AlphaFoldDB" id="A0A5Q2MZK8"/>
<dbReference type="PANTHER" id="PTHR43394:SF1">
    <property type="entry name" value="ATP-BINDING CASSETTE SUB-FAMILY B MEMBER 10, MITOCHONDRIAL"/>
    <property type="match status" value="1"/>
</dbReference>
<keyword evidence="8 9" id="KW-0472">Membrane</keyword>
<dbReference type="SMART" id="SM00382">
    <property type="entry name" value="AAA"/>
    <property type="match status" value="1"/>
</dbReference>
<dbReference type="KEGG" id="hcv:FTV88_0467"/>
<dbReference type="PROSITE" id="PS50893">
    <property type="entry name" value="ABC_TRANSPORTER_2"/>
    <property type="match status" value="1"/>
</dbReference>
<evidence type="ECO:0000256" key="2">
    <source>
        <dbReference type="ARBA" id="ARBA00022448"/>
    </source>
</evidence>
<dbReference type="Gene3D" id="1.20.1560.10">
    <property type="entry name" value="ABC transporter type 1, transmembrane domain"/>
    <property type="match status" value="1"/>
</dbReference>
<evidence type="ECO:0000259" key="11">
    <source>
        <dbReference type="PROSITE" id="PS50929"/>
    </source>
</evidence>
<dbReference type="SUPFAM" id="SSF90123">
    <property type="entry name" value="ABC transporter transmembrane region"/>
    <property type="match status" value="1"/>
</dbReference>
<dbReference type="Pfam" id="PF00664">
    <property type="entry name" value="ABC_membrane"/>
    <property type="match status" value="1"/>
</dbReference>
<reference evidence="13" key="1">
    <citation type="submission" date="2019-11" db="EMBL/GenBank/DDBJ databases">
        <title>Genome sequence of Heliorestis convoluta strain HH, an alkaliphilic and minimalistic phototrophic bacterium from a soda lake in Egypt.</title>
        <authorList>
            <person name="Dewey E.D."/>
            <person name="Stokes L.M."/>
            <person name="Burchell B.M."/>
            <person name="Shaffer K.N."/>
            <person name="Huntington A.M."/>
            <person name="Baker J.M."/>
            <person name="Nadendla S."/>
            <person name="Giglio M.G."/>
            <person name="Touchman J.W."/>
            <person name="Blankenship R.E."/>
            <person name="Madigan M.T."/>
            <person name="Sattley W.M."/>
        </authorList>
    </citation>
    <scope>NUCLEOTIDE SEQUENCE [LARGE SCALE GENOMIC DNA]</scope>
    <source>
        <strain evidence="13">HH</strain>
    </source>
</reference>
<dbReference type="InterPro" id="IPR036640">
    <property type="entry name" value="ABC1_TM_sf"/>
</dbReference>
<dbReference type="InterPro" id="IPR017871">
    <property type="entry name" value="ABC_transporter-like_CS"/>
</dbReference>
<evidence type="ECO:0000256" key="1">
    <source>
        <dbReference type="ARBA" id="ARBA00004651"/>
    </source>
</evidence>
<dbReference type="Gene3D" id="3.40.50.300">
    <property type="entry name" value="P-loop containing nucleotide triphosphate hydrolases"/>
    <property type="match status" value="1"/>
</dbReference>
<dbReference type="InterPro" id="IPR011527">
    <property type="entry name" value="ABC1_TM_dom"/>
</dbReference>
<keyword evidence="7 9" id="KW-1133">Transmembrane helix</keyword>
<evidence type="ECO:0000256" key="9">
    <source>
        <dbReference type="SAM" id="Phobius"/>
    </source>
</evidence>
<dbReference type="OrthoDB" id="9771903at2"/>
<accession>A0A5Q2MZK8</accession>
<keyword evidence="13" id="KW-1185">Reference proteome</keyword>
<feature type="transmembrane region" description="Helical" evidence="9">
    <location>
        <begin position="278"/>
        <end position="296"/>
    </location>
</feature>
<dbReference type="InterPro" id="IPR039421">
    <property type="entry name" value="Type_1_exporter"/>
</dbReference>
<dbReference type="GO" id="GO:0005886">
    <property type="term" value="C:plasma membrane"/>
    <property type="evidence" value="ECO:0007669"/>
    <property type="project" value="UniProtKB-SubCell"/>
</dbReference>
<evidence type="ECO:0000256" key="6">
    <source>
        <dbReference type="ARBA" id="ARBA00022840"/>
    </source>
</evidence>
<dbReference type="PROSITE" id="PS00211">
    <property type="entry name" value="ABC_TRANSPORTER_1"/>
    <property type="match status" value="1"/>
</dbReference>
<dbReference type="PROSITE" id="PS50929">
    <property type="entry name" value="ABC_TM1F"/>
    <property type="match status" value="1"/>
</dbReference>
<feature type="domain" description="ABC transporter" evidence="10">
    <location>
        <begin position="332"/>
        <end position="567"/>
    </location>
</feature>
<protein>
    <submittedName>
        <fullName evidence="12">Multidrug ABC transporter ATP-binding protein</fullName>
    </submittedName>
</protein>
<evidence type="ECO:0000259" key="10">
    <source>
        <dbReference type="PROSITE" id="PS50893"/>
    </source>
</evidence>
<keyword evidence="6 12" id="KW-0067">ATP-binding</keyword>
<evidence type="ECO:0000256" key="5">
    <source>
        <dbReference type="ARBA" id="ARBA00022741"/>
    </source>
</evidence>
<evidence type="ECO:0000256" key="7">
    <source>
        <dbReference type="ARBA" id="ARBA00022989"/>
    </source>
</evidence>
<dbReference type="RefSeq" id="WP_153724175.1">
    <property type="nucleotide sequence ID" value="NZ_CP045875.1"/>
</dbReference>
<sequence length="577" mass="64608">MLALLKYLKPHRLSIVLILILTFISTLLELLLPTLMANVVDVGIVNGDIPYILRTGALMIAVSILAIAFTIAVIYIAAKVSLEFGKSVRRDLFVHIEHLSLESFHQIGPASLITRTTNDIKQVQDVLNMLLRIMTRAPLMLVGGIVLAVTREATLSLIFLVALPLLILVIFLIARKAIPLFTTLQQRTDRLNLVIRESLTGVRVIRAFNRVDDDRKRFDEANEAFRDTGTKVNQILAFLFPIILIIMNFTSIAIIWFGAVRIDQGLTQVGNMMAFLQYAMLILMSLIMLSITFIMIPRAQASAKRIQEVLEFTAVIRDPEVETSDRGKKGWVELRKVTFRYAGAERAALRNISFVAKPGETTAILGGTGAGKSTLVQLILRFYDPESGTILINGVDTKEMTQKKLRQKIGYVPQKVALFAGTIAENIRFGKPEATDEEVLEVLEVAQAIDFVNEKEKGIYSMVQPAGGNLSGGQKQRLSIARALLRKPEIYIFDDTFSALDYQTEAKLRKALKRFIQDRTIIYVGQQIRTVKKADQIVVLEKGEIAGIGTHAELLRENKVYQEIVESQHEKEEGTYR</sequence>
<keyword evidence="4 9" id="KW-0812">Transmembrane</keyword>